<evidence type="ECO:0000313" key="3">
    <source>
        <dbReference type="Proteomes" id="UP000198648"/>
    </source>
</evidence>
<keyword evidence="3" id="KW-1185">Reference proteome</keyword>
<dbReference type="AlphaFoldDB" id="A0A1H9BR44"/>
<evidence type="ECO:0000256" key="1">
    <source>
        <dbReference type="SAM" id="MobiDB-lite"/>
    </source>
</evidence>
<dbReference type="RefSeq" id="WP_091467205.1">
    <property type="nucleotide sequence ID" value="NZ_FOEI01000003.1"/>
</dbReference>
<feature type="region of interest" description="Disordered" evidence="1">
    <location>
        <begin position="62"/>
        <end position="84"/>
    </location>
</feature>
<reference evidence="2 3" key="1">
    <citation type="submission" date="2016-10" db="EMBL/GenBank/DDBJ databases">
        <authorList>
            <person name="de Groot N.N."/>
        </authorList>
    </citation>
    <scope>NUCLEOTIDE SEQUENCE [LARGE SCALE GENOMIC DNA]</scope>
    <source>
        <strain evidence="2 3">DSM 27078</strain>
    </source>
</reference>
<sequence>MSELVKEASFDKEALQKKATEYFAKNKDAKVVFLTADGFMFLKRNFASDHANTLEGNEVFEFKNPNHVESDTDQTEDSNTQLTEEQKQLLASGLKKENYNAIKALVKVLNIETPDQKAETLIKALEDYKANNPID</sequence>
<organism evidence="2 3">
    <name type="scientific">Flavobacterium urocaniciphilum</name>
    <dbReference type="NCBI Taxonomy" id="1299341"/>
    <lineage>
        <taxon>Bacteria</taxon>
        <taxon>Pseudomonadati</taxon>
        <taxon>Bacteroidota</taxon>
        <taxon>Flavobacteriia</taxon>
        <taxon>Flavobacteriales</taxon>
        <taxon>Flavobacteriaceae</taxon>
        <taxon>Flavobacterium</taxon>
    </lineage>
</organism>
<name>A0A1H9BR44_9FLAO</name>
<evidence type="ECO:0000313" key="2">
    <source>
        <dbReference type="EMBL" id="SEP90838.1"/>
    </source>
</evidence>
<dbReference type="STRING" id="1299341.SAMN05444005_103134"/>
<dbReference type="Proteomes" id="UP000198648">
    <property type="component" value="Unassembled WGS sequence"/>
</dbReference>
<dbReference type="OrthoDB" id="1264821at2"/>
<gene>
    <name evidence="2" type="ORF">SAMN05444005_103134</name>
</gene>
<dbReference type="EMBL" id="FOEI01000003">
    <property type="protein sequence ID" value="SEP90838.1"/>
    <property type="molecule type" value="Genomic_DNA"/>
</dbReference>
<accession>A0A1H9BR44</accession>
<protein>
    <submittedName>
        <fullName evidence="2">Uncharacterized protein</fullName>
    </submittedName>
</protein>
<proteinExistence type="predicted"/>